<feature type="compositionally biased region" description="Basic and acidic residues" evidence="1">
    <location>
        <begin position="138"/>
        <end position="164"/>
    </location>
</feature>
<dbReference type="SUPFAM" id="SSF101447">
    <property type="entry name" value="Formin homology 2 domain (FH2 domain)"/>
    <property type="match status" value="1"/>
</dbReference>
<reference evidence="2" key="1">
    <citation type="submission" date="2021-08" db="EMBL/GenBank/DDBJ databases">
        <authorList>
            <person name="Misof B."/>
            <person name="Oliver O."/>
            <person name="Podsiadlowski L."/>
            <person name="Donath A."/>
            <person name="Peters R."/>
            <person name="Mayer C."/>
            <person name="Rust J."/>
            <person name="Gunkel S."/>
            <person name="Lesny P."/>
            <person name="Martin S."/>
            <person name="Oeyen J.P."/>
            <person name="Petersen M."/>
            <person name="Panagiotis P."/>
            <person name="Wilbrandt J."/>
            <person name="Tanja T."/>
        </authorList>
    </citation>
    <scope>NUCLEOTIDE SEQUENCE</scope>
    <source>
        <strain evidence="2">GBR_01_08_01A</strain>
        <tissue evidence="2">Thorax + abdomen</tissue>
    </source>
</reference>
<protein>
    <submittedName>
        <fullName evidence="2">Uncharacterized protein</fullName>
    </submittedName>
</protein>
<feature type="compositionally biased region" description="Pro residues" evidence="1">
    <location>
        <begin position="100"/>
        <end position="111"/>
    </location>
</feature>
<evidence type="ECO:0000313" key="2">
    <source>
        <dbReference type="EMBL" id="KAK2575146.1"/>
    </source>
</evidence>
<feature type="region of interest" description="Disordered" evidence="1">
    <location>
        <begin position="32"/>
        <end position="188"/>
    </location>
</feature>
<evidence type="ECO:0000256" key="1">
    <source>
        <dbReference type="SAM" id="MobiDB-lite"/>
    </source>
</evidence>
<proteinExistence type="predicted"/>
<keyword evidence="3" id="KW-1185">Reference proteome</keyword>
<accession>A0AAD9VHT1</accession>
<name>A0AAD9VHT1_9HYME</name>
<feature type="compositionally biased region" description="Polar residues" evidence="1">
    <location>
        <begin position="35"/>
        <end position="49"/>
    </location>
</feature>
<comment type="caution">
    <text evidence="2">The sequence shown here is derived from an EMBL/GenBank/DDBJ whole genome shotgun (WGS) entry which is preliminary data.</text>
</comment>
<dbReference type="AlphaFoldDB" id="A0AAD9VHT1"/>
<dbReference type="EMBL" id="JAIFRP010004521">
    <property type="protein sequence ID" value="KAK2575146.1"/>
    <property type="molecule type" value="Genomic_DNA"/>
</dbReference>
<gene>
    <name evidence="2" type="ORF">KPH14_008863</name>
</gene>
<evidence type="ECO:0000313" key="3">
    <source>
        <dbReference type="Proteomes" id="UP001258017"/>
    </source>
</evidence>
<organism evidence="2 3">
    <name type="scientific">Odynerus spinipes</name>
    <dbReference type="NCBI Taxonomy" id="1348599"/>
    <lineage>
        <taxon>Eukaryota</taxon>
        <taxon>Metazoa</taxon>
        <taxon>Ecdysozoa</taxon>
        <taxon>Arthropoda</taxon>
        <taxon>Hexapoda</taxon>
        <taxon>Insecta</taxon>
        <taxon>Pterygota</taxon>
        <taxon>Neoptera</taxon>
        <taxon>Endopterygota</taxon>
        <taxon>Hymenoptera</taxon>
        <taxon>Apocrita</taxon>
        <taxon>Aculeata</taxon>
        <taxon>Vespoidea</taxon>
        <taxon>Vespidae</taxon>
        <taxon>Eumeninae</taxon>
        <taxon>Odynerus</taxon>
    </lineage>
</organism>
<sequence>MVLGDLLGYFRSSRDVRCPLIGVSSDFIGTESHQECQTRQSENPSGTHDSSSSSPLHRYNTSTTKHLLLRNSSRSSTTSAAIDDDDDDEITFTFTGIHRYPPPPPPPPPPTTATDNARAEHRRQNGRNASTLVFLARRSRDTRENTGEIRERWGKEDGRSVEWKKMKKGNPVSMDEGGRRLLGNGSER</sequence>
<feature type="compositionally biased region" description="Low complexity" evidence="1">
    <location>
        <begin position="72"/>
        <end position="81"/>
    </location>
</feature>
<reference evidence="2" key="2">
    <citation type="journal article" date="2023" name="Commun. Biol.">
        <title>Intrasexual cuticular hydrocarbon dimorphism in a wasp sheds light on hydrocarbon biosynthesis genes in Hymenoptera.</title>
        <authorList>
            <person name="Moris V.C."/>
            <person name="Podsiadlowski L."/>
            <person name="Martin S."/>
            <person name="Oeyen J.P."/>
            <person name="Donath A."/>
            <person name="Petersen M."/>
            <person name="Wilbrandt J."/>
            <person name="Misof B."/>
            <person name="Liedtke D."/>
            <person name="Thamm M."/>
            <person name="Scheiner R."/>
            <person name="Schmitt T."/>
            <person name="Niehuis O."/>
        </authorList>
    </citation>
    <scope>NUCLEOTIDE SEQUENCE</scope>
    <source>
        <strain evidence="2">GBR_01_08_01A</strain>
    </source>
</reference>
<dbReference type="Proteomes" id="UP001258017">
    <property type="component" value="Unassembled WGS sequence"/>
</dbReference>